<keyword evidence="2" id="KW-1003">Cell membrane</keyword>
<evidence type="ECO:0000313" key="15">
    <source>
        <dbReference type="Proteomes" id="UP000195918"/>
    </source>
</evidence>
<dbReference type="InterPro" id="IPR050640">
    <property type="entry name" value="Bact_2-comp_sensor_kinase"/>
</dbReference>
<dbReference type="Gene3D" id="3.30.565.10">
    <property type="entry name" value="Histidine kinase-like ATPase, C-terminal domain"/>
    <property type="match status" value="1"/>
</dbReference>
<dbReference type="PANTHER" id="PTHR34220">
    <property type="entry name" value="SENSOR HISTIDINE KINASE YPDA"/>
    <property type="match status" value="1"/>
</dbReference>
<evidence type="ECO:0000256" key="11">
    <source>
        <dbReference type="ARBA" id="ARBA00023136"/>
    </source>
</evidence>
<sequence>MIGLSLFMVNANEKEAKKTIDNVTTELGTSLKSKDSDVVSNILGEVAITNAHYENIRNYLMMDQQTYFEYMIDIWHETGTSVYFPDAMKTIFLNYGDVKSIDIVFDDLDVYLHGDRDRVMGKKLDKPFKKPSKELTLVRAIRDPGTSIVNGTIYITFSEDSLTSFYNKNQSSQQSVNTFIFNSHNEIIYSSQNGLSKDTINQLKNAMSEKSWVSEKDLKNGYYVGNISVKDLSVVTILDKKEVRMTSFIQILIIFSIGLTVISLLLFFLNKVFKKYSNQMEQLVKVTNQVSAGNLEAQVDTSMMQLELNDLAEAFNQMIINLNKYIEDIYLLEIKQRDAHMRALQSQINPHFLYNTLEYIRMYALSNQQTELADVVYAFSALLRNNITQEKTTTLKEELDFCEKYVYLYQMRYPDSIAYHFIVDEGLDKFVIPKFIIQPLIENYFVHGIDYERQDNAISVKAHQYKDGVEIRIIDNGLGMSQERLEEVNLKLTDNKTLLQNSIGISNVYQRIRGFFGEESEMRLESIENKGVTIIIRIKEQGEGKDNV</sequence>
<name>A0A1X6WKD0_9ENTE</name>
<evidence type="ECO:0000256" key="6">
    <source>
        <dbReference type="ARBA" id="ARBA00022741"/>
    </source>
</evidence>
<evidence type="ECO:0000256" key="12">
    <source>
        <dbReference type="SAM" id="Phobius"/>
    </source>
</evidence>
<dbReference type="EC" id="2.7.3.-" evidence="14"/>
<keyword evidence="10" id="KW-0902">Two-component regulatory system</keyword>
<keyword evidence="5 12" id="KW-0812">Transmembrane</keyword>
<evidence type="ECO:0000256" key="7">
    <source>
        <dbReference type="ARBA" id="ARBA00022777"/>
    </source>
</evidence>
<dbReference type="SUPFAM" id="SSF55874">
    <property type="entry name" value="ATPase domain of HSP90 chaperone/DNA topoisomerase II/histidine kinase"/>
    <property type="match status" value="1"/>
</dbReference>
<evidence type="ECO:0000256" key="4">
    <source>
        <dbReference type="ARBA" id="ARBA00022679"/>
    </source>
</evidence>
<proteinExistence type="predicted"/>
<dbReference type="EMBL" id="FWFD01000003">
    <property type="protein sequence ID" value="SLM84728.1"/>
    <property type="molecule type" value="Genomic_DNA"/>
</dbReference>
<dbReference type="InterPro" id="IPR036890">
    <property type="entry name" value="HATPase_C_sf"/>
</dbReference>
<dbReference type="SMART" id="SM00304">
    <property type="entry name" value="HAMP"/>
    <property type="match status" value="1"/>
</dbReference>
<dbReference type="GO" id="GO:0005886">
    <property type="term" value="C:plasma membrane"/>
    <property type="evidence" value="ECO:0007669"/>
    <property type="project" value="UniProtKB-SubCell"/>
</dbReference>
<evidence type="ECO:0000256" key="8">
    <source>
        <dbReference type="ARBA" id="ARBA00022840"/>
    </source>
</evidence>
<feature type="transmembrane region" description="Helical" evidence="12">
    <location>
        <begin position="248"/>
        <end position="269"/>
    </location>
</feature>
<evidence type="ECO:0000256" key="3">
    <source>
        <dbReference type="ARBA" id="ARBA00022553"/>
    </source>
</evidence>
<dbReference type="Proteomes" id="UP000195918">
    <property type="component" value="Unassembled WGS sequence"/>
</dbReference>
<dbReference type="Gene3D" id="6.10.340.10">
    <property type="match status" value="1"/>
</dbReference>
<evidence type="ECO:0000256" key="10">
    <source>
        <dbReference type="ARBA" id="ARBA00023012"/>
    </source>
</evidence>
<dbReference type="PROSITE" id="PS50885">
    <property type="entry name" value="HAMP"/>
    <property type="match status" value="1"/>
</dbReference>
<evidence type="ECO:0000256" key="1">
    <source>
        <dbReference type="ARBA" id="ARBA00004651"/>
    </source>
</evidence>
<keyword evidence="11 12" id="KW-0472">Membrane</keyword>
<evidence type="ECO:0000256" key="5">
    <source>
        <dbReference type="ARBA" id="ARBA00022692"/>
    </source>
</evidence>
<keyword evidence="7 14" id="KW-0418">Kinase</keyword>
<protein>
    <submittedName>
        <fullName evidence="14">Two-component sensor kinase YesM</fullName>
        <ecNumber evidence="14">2.7.3.-</ecNumber>
    </submittedName>
</protein>
<organism evidence="14 15">
    <name type="scientific">Vagococcus fluvialis bH819</name>
    <dbReference type="NCBI Taxonomy" id="1255619"/>
    <lineage>
        <taxon>Bacteria</taxon>
        <taxon>Bacillati</taxon>
        <taxon>Bacillota</taxon>
        <taxon>Bacilli</taxon>
        <taxon>Lactobacillales</taxon>
        <taxon>Enterococcaceae</taxon>
        <taxon>Vagococcus</taxon>
    </lineage>
</organism>
<keyword evidence="4 14" id="KW-0808">Transferase</keyword>
<feature type="domain" description="HAMP" evidence="13">
    <location>
        <begin position="274"/>
        <end position="327"/>
    </location>
</feature>
<keyword evidence="8" id="KW-0067">ATP-binding</keyword>
<dbReference type="Pfam" id="PF02518">
    <property type="entry name" value="HATPase_c"/>
    <property type="match status" value="1"/>
</dbReference>
<accession>A0A1X6WKD0</accession>
<keyword evidence="15" id="KW-1185">Reference proteome</keyword>
<evidence type="ECO:0000256" key="2">
    <source>
        <dbReference type="ARBA" id="ARBA00022475"/>
    </source>
</evidence>
<evidence type="ECO:0000313" key="14">
    <source>
        <dbReference type="EMBL" id="SLM84728.1"/>
    </source>
</evidence>
<gene>
    <name evidence="14" type="ORF">FM121_01450</name>
</gene>
<dbReference type="PANTHER" id="PTHR34220:SF11">
    <property type="entry name" value="SENSOR PROTEIN KINASE HPTS"/>
    <property type="match status" value="1"/>
</dbReference>
<evidence type="ECO:0000256" key="9">
    <source>
        <dbReference type="ARBA" id="ARBA00022989"/>
    </source>
</evidence>
<evidence type="ECO:0000259" key="13">
    <source>
        <dbReference type="PROSITE" id="PS50885"/>
    </source>
</evidence>
<dbReference type="InterPro" id="IPR003594">
    <property type="entry name" value="HATPase_dom"/>
</dbReference>
<comment type="subcellular location">
    <subcellularLocation>
        <location evidence="1">Cell membrane</location>
        <topology evidence="1">Multi-pass membrane protein</topology>
    </subcellularLocation>
</comment>
<dbReference type="Pfam" id="PF00672">
    <property type="entry name" value="HAMP"/>
    <property type="match status" value="1"/>
</dbReference>
<dbReference type="Pfam" id="PF06580">
    <property type="entry name" value="His_kinase"/>
    <property type="match status" value="1"/>
</dbReference>
<dbReference type="AlphaFoldDB" id="A0A1X6WKD0"/>
<dbReference type="CDD" id="cd06225">
    <property type="entry name" value="HAMP"/>
    <property type="match status" value="1"/>
</dbReference>
<dbReference type="GO" id="GO:0005524">
    <property type="term" value="F:ATP binding"/>
    <property type="evidence" value="ECO:0007669"/>
    <property type="project" value="UniProtKB-KW"/>
</dbReference>
<dbReference type="InterPro" id="IPR003660">
    <property type="entry name" value="HAMP_dom"/>
</dbReference>
<dbReference type="GO" id="GO:0000155">
    <property type="term" value="F:phosphorelay sensor kinase activity"/>
    <property type="evidence" value="ECO:0007669"/>
    <property type="project" value="InterPro"/>
</dbReference>
<keyword evidence="3" id="KW-0597">Phosphoprotein</keyword>
<dbReference type="SUPFAM" id="SSF158472">
    <property type="entry name" value="HAMP domain-like"/>
    <property type="match status" value="1"/>
</dbReference>
<reference evidence="15" key="1">
    <citation type="submission" date="2017-02" db="EMBL/GenBank/DDBJ databases">
        <authorList>
            <person name="Dridi B."/>
        </authorList>
    </citation>
    <scope>NUCLEOTIDE SEQUENCE [LARGE SCALE GENOMIC DNA]</scope>
    <source>
        <strain evidence="15">bH819</strain>
    </source>
</reference>
<keyword evidence="9 12" id="KW-1133">Transmembrane helix</keyword>
<dbReference type="InterPro" id="IPR010559">
    <property type="entry name" value="Sig_transdc_His_kin_internal"/>
</dbReference>
<keyword evidence="6" id="KW-0547">Nucleotide-binding</keyword>